<feature type="transmembrane region" description="Helical" evidence="1">
    <location>
        <begin position="69"/>
        <end position="94"/>
    </location>
</feature>
<dbReference type="InterPro" id="IPR009825">
    <property type="entry name" value="ECF_substrate-spec-like"/>
</dbReference>
<protein>
    <recommendedName>
        <fullName evidence="4">ECF transporter S component</fullName>
    </recommendedName>
</protein>
<proteinExistence type="predicted"/>
<dbReference type="Proteomes" id="UP001208567">
    <property type="component" value="Unassembled WGS sequence"/>
</dbReference>
<keyword evidence="1" id="KW-1133">Transmembrane helix</keyword>
<feature type="transmembrane region" description="Helical" evidence="1">
    <location>
        <begin position="177"/>
        <end position="195"/>
    </location>
</feature>
<feature type="transmembrane region" description="Helical" evidence="1">
    <location>
        <begin position="106"/>
        <end position="123"/>
    </location>
</feature>
<name>A0ABQ5NA72_9CLOT</name>
<keyword evidence="1" id="KW-0812">Transmembrane</keyword>
<dbReference type="EMBL" id="BRXR01000001">
    <property type="protein sequence ID" value="GLC32123.1"/>
    <property type="molecule type" value="Genomic_DNA"/>
</dbReference>
<sequence>MILAIKLGGSEKFSLIITVFVIIILAASYFYFENSSMGTKEIAVIATLSTFAAVARAAFAAFPNIKPTTFLVALSGLVFGPYEGFLIGSTAGFISNIFLGQGPWTPWQMFAWGLVGAISGLIGKGKKPSAEKFSVICFLYGFMFDWIMNLWHVIGFIRPLNIKTIALAYATGLTFDIMHAVSSFIFCIIFYDSFYKVMDRFKKRLKVTYLK</sequence>
<feature type="transmembrane region" description="Helical" evidence="1">
    <location>
        <begin position="12"/>
        <end position="30"/>
    </location>
</feature>
<keyword evidence="1" id="KW-0472">Membrane</keyword>
<organism evidence="2 3">
    <name type="scientific">Clostridium omnivorum</name>
    <dbReference type="NCBI Taxonomy" id="1604902"/>
    <lineage>
        <taxon>Bacteria</taxon>
        <taxon>Bacillati</taxon>
        <taxon>Bacillota</taxon>
        <taxon>Clostridia</taxon>
        <taxon>Eubacteriales</taxon>
        <taxon>Clostridiaceae</taxon>
        <taxon>Clostridium</taxon>
    </lineage>
</organism>
<evidence type="ECO:0000313" key="3">
    <source>
        <dbReference type="Proteomes" id="UP001208567"/>
    </source>
</evidence>
<evidence type="ECO:0000313" key="2">
    <source>
        <dbReference type="EMBL" id="GLC32123.1"/>
    </source>
</evidence>
<evidence type="ECO:0000256" key="1">
    <source>
        <dbReference type="SAM" id="Phobius"/>
    </source>
</evidence>
<evidence type="ECO:0008006" key="4">
    <source>
        <dbReference type="Google" id="ProtNLM"/>
    </source>
</evidence>
<dbReference type="Gene3D" id="1.10.1760.20">
    <property type="match status" value="1"/>
</dbReference>
<reference evidence="2 3" key="1">
    <citation type="journal article" date="2024" name="Int. J. Syst. Evol. Microbiol.">
        <title>Clostridium omnivorum sp. nov., isolated from anoxic soil under the treatment of reductive soil disinfestation.</title>
        <authorList>
            <person name="Ueki A."/>
            <person name="Tonouchi A."/>
            <person name="Kaku N."/>
            <person name="Honma S."/>
            <person name="Ueki K."/>
        </authorList>
    </citation>
    <scope>NUCLEOTIDE SEQUENCE [LARGE SCALE GENOMIC DNA]</scope>
    <source>
        <strain evidence="2 3">E14</strain>
    </source>
</reference>
<dbReference type="Pfam" id="PF07155">
    <property type="entry name" value="ECF-ribofla_trS"/>
    <property type="match status" value="1"/>
</dbReference>
<gene>
    <name evidence="2" type="ORF">bsdE14_35330</name>
</gene>
<accession>A0ABQ5NA72</accession>
<comment type="caution">
    <text evidence="2">The sequence shown here is derived from an EMBL/GenBank/DDBJ whole genome shotgun (WGS) entry which is preliminary data.</text>
</comment>
<feature type="transmembrane region" description="Helical" evidence="1">
    <location>
        <begin position="135"/>
        <end position="157"/>
    </location>
</feature>
<keyword evidence="3" id="KW-1185">Reference proteome</keyword>
<feature type="transmembrane region" description="Helical" evidence="1">
    <location>
        <begin position="42"/>
        <end position="62"/>
    </location>
</feature>